<dbReference type="Proteomes" id="UP000267128">
    <property type="component" value="Unassembled WGS sequence"/>
</dbReference>
<feature type="compositionally biased region" description="Low complexity" evidence="4">
    <location>
        <begin position="398"/>
        <end position="407"/>
    </location>
</feature>
<keyword evidence="5" id="KW-0472">Membrane</keyword>
<organism evidence="7 8">
    <name type="scientific">Nocardioides marmoriginsengisoli</name>
    <dbReference type="NCBI Taxonomy" id="661483"/>
    <lineage>
        <taxon>Bacteria</taxon>
        <taxon>Bacillati</taxon>
        <taxon>Actinomycetota</taxon>
        <taxon>Actinomycetes</taxon>
        <taxon>Propionibacteriales</taxon>
        <taxon>Nocardioidaceae</taxon>
        <taxon>Nocardioides</taxon>
    </lineage>
</organism>
<reference evidence="7 8" key="1">
    <citation type="submission" date="2018-11" db="EMBL/GenBank/DDBJ databases">
        <authorList>
            <person name="Li F."/>
        </authorList>
    </citation>
    <scope>NUCLEOTIDE SEQUENCE [LARGE SCALE GENOMIC DNA]</scope>
    <source>
        <strain evidence="7 8">Gsoil 097</strain>
    </source>
</reference>
<dbReference type="InterPro" id="IPR028087">
    <property type="entry name" value="Tad_N"/>
</dbReference>
<evidence type="ECO:0000256" key="1">
    <source>
        <dbReference type="ARBA" id="ARBA00022670"/>
    </source>
</evidence>
<evidence type="ECO:0000256" key="3">
    <source>
        <dbReference type="ARBA" id="ARBA00022825"/>
    </source>
</evidence>
<dbReference type="InterPro" id="IPR036465">
    <property type="entry name" value="vWFA_dom_sf"/>
</dbReference>
<protein>
    <recommendedName>
        <fullName evidence="6">Putative Flp pilus-assembly TadG-like N-terminal domain-containing protein</fullName>
    </recommendedName>
</protein>
<comment type="caution">
    <text evidence="7">The sequence shown here is derived from an EMBL/GenBank/DDBJ whole genome shotgun (WGS) entry which is preliminary data.</text>
</comment>
<evidence type="ECO:0000256" key="5">
    <source>
        <dbReference type="SAM" id="Phobius"/>
    </source>
</evidence>
<feature type="region of interest" description="Disordered" evidence="4">
    <location>
        <begin position="1"/>
        <end position="50"/>
    </location>
</feature>
<feature type="compositionally biased region" description="Basic and acidic residues" evidence="4">
    <location>
        <begin position="15"/>
        <end position="28"/>
    </location>
</feature>
<feature type="compositionally biased region" description="Polar residues" evidence="4">
    <location>
        <begin position="387"/>
        <end position="397"/>
    </location>
</feature>
<dbReference type="GO" id="GO:0006508">
    <property type="term" value="P:proteolysis"/>
    <property type="evidence" value="ECO:0007669"/>
    <property type="project" value="UniProtKB-KW"/>
</dbReference>
<dbReference type="PROSITE" id="PS00138">
    <property type="entry name" value="SUBTILASE_SER"/>
    <property type="match status" value="1"/>
</dbReference>
<feature type="region of interest" description="Disordered" evidence="4">
    <location>
        <begin position="387"/>
        <end position="407"/>
    </location>
</feature>
<keyword evidence="1" id="KW-0645">Protease</keyword>
<evidence type="ECO:0000256" key="2">
    <source>
        <dbReference type="ARBA" id="ARBA00022801"/>
    </source>
</evidence>
<evidence type="ECO:0000313" key="8">
    <source>
        <dbReference type="Proteomes" id="UP000267128"/>
    </source>
</evidence>
<sequence>MHELRDRRGGRRHRDRDGGARPLLDHPGRQHLRRRRRADQDRRDEDRVRRRRDESGAIAIMFGLLAVVLMGIAALGVDFASQVNERQKLQDSMDAGAQAGAYQLPTNGMKSQSDAIAFAKAADATSTPDVDYFCVVGSIKSGSAWVLDASQIPGVCNPASSKLGSVYTGLRCGPSICSIPCRPLSGDLCNTIRLTDARDVPFTFARALGIDQGSTGATQSVACKGSCGTIPPNPLDVAIVADRTGSMSSTDRAAMVTGIKGMLKVMTPSQQYVALGTIGRAGPSAPSSCKSSPTGSTTTTGPWIPTPFTTGYLNAAGTDVNTSNQLVKDVNCLTASSTGTSLAAPFKSAARYLLGSAVGATNNLGSLPARNSGTPRKVLIFETDGQPNETAATAGTPSLSSSSDLFSNSDSVTTSNATVGPVANPVTVTTTVGSGSLKITINTTTTYNTTTKTTTNTYVGGQNACTNLGSVAANAKAAGILVVTIAYNLSGITCDLNNPNPPAPTSTTVDSAIIPVSDVLVGKVRTILQTVNRTITRTVWVGPTGEQVTGVLANVASPTADGAPSVNDKDCGTTTGRDAENSDGDYFFCAASGTDMAPIFKTALSQASAGIKLIRLP</sequence>
<dbReference type="InterPro" id="IPR023828">
    <property type="entry name" value="Peptidase_S8_Ser-AS"/>
</dbReference>
<keyword evidence="3" id="KW-0720">Serine protease</keyword>
<keyword evidence="2" id="KW-0378">Hydrolase</keyword>
<dbReference type="Pfam" id="PF13400">
    <property type="entry name" value="Tad"/>
    <property type="match status" value="1"/>
</dbReference>
<dbReference type="EMBL" id="RJSE01000005">
    <property type="protein sequence ID" value="RNL64226.1"/>
    <property type="molecule type" value="Genomic_DNA"/>
</dbReference>
<dbReference type="Gene3D" id="3.40.50.410">
    <property type="entry name" value="von Willebrand factor, type A domain"/>
    <property type="match status" value="1"/>
</dbReference>
<accession>A0A3N0CME4</accession>
<keyword evidence="5" id="KW-0812">Transmembrane</keyword>
<feature type="compositionally biased region" description="Basic and acidic residues" evidence="4">
    <location>
        <begin position="38"/>
        <end position="50"/>
    </location>
</feature>
<dbReference type="SUPFAM" id="SSF53300">
    <property type="entry name" value="vWA-like"/>
    <property type="match status" value="1"/>
</dbReference>
<evidence type="ECO:0000259" key="6">
    <source>
        <dbReference type="Pfam" id="PF13400"/>
    </source>
</evidence>
<feature type="domain" description="Putative Flp pilus-assembly TadG-like N-terminal" evidence="6">
    <location>
        <begin position="56"/>
        <end position="101"/>
    </location>
</feature>
<name>A0A3N0CME4_9ACTN</name>
<dbReference type="OrthoDB" id="4904988at2"/>
<feature type="region of interest" description="Disordered" evidence="4">
    <location>
        <begin position="283"/>
        <end position="303"/>
    </location>
</feature>
<feature type="transmembrane region" description="Helical" evidence="5">
    <location>
        <begin position="57"/>
        <end position="77"/>
    </location>
</feature>
<proteinExistence type="predicted"/>
<dbReference type="AlphaFoldDB" id="A0A3N0CME4"/>
<keyword evidence="5" id="KW-1133">Transmembrane helix</keyword>
<keyword evidence="8" id="KW-1185">Reference proteome</keyword>
<evidence type="ECO:0000313" key="7">
    <source>
        <dbReference type="EMBL" id="RNL64226.1"/>
    </source>
</evidence>
<evidence type="ECO:0000256" key="4">
    <source>
        <dbReference type="SAM" id="MobiDB-lite"/>
    </source>
</evidence>
<gene>
    <name evidence="7" type="ORF">EFK50_06750</name>
</gene>
<dbReference type="GO" id="GO:0008236">
    <property type="term" value="F:serine-type peptidase activity"/>
    <property type="evidence" value="ECO:0007669"/>
    <property type="project" value="UniProtKB-KW"/>
</dbReference>